<dbReference type="EMBL" id="JANBPK010001084">
    <property type="protein sequence ID" value="KAJ2926088.1"/>
    <property type="molecule type" value="Genomic_DNA"/>
</dbReference>
<reference evidence="2" key="1">
    <citation type="submission" date="2022-06" db="EMBL/GenBank/DDBJ databases">
        <title>Genome Sequence of Candolleomyces eurysporus.</title>
        <authorList>
            <person name="Buettner E."/>
        </authorList>
    </citation>
    <scope>NUCLEOTIDE SEQUENCE</scope>
    <source>
        <strain evidence="2">VTCC 930004</strain>
    </source>
</reference>
<evidence type="ECO:0000313" key="3">
    <source>
        <dbReference type="Proteomes" id="UP001140091"/>
    </source>
</evidence>
<feature type="non-terminal residue" evidence="2">
    <location>
        <position position="187"/>
    </location>
</feature>
<keyword evidence="3" id="KW-1185">Reference proteome</keyword>
<dbReference type="Proteomes" id="UP001140091">
    <property type="component" value="Unassembled WGS sequence"/>
</dbReference>
<feature type="region of interest" description="Disordered" evidence="1">
    <location>
        <begin position="1"/>
        <end position="41"/>
    </location>
</feature>
<feature type="compositionally biased region" description="Low complexity" evidence="1">
    <location>
        <begin position="14"/>
        <end position="23"/>
    </location>
</feature>
<dbReference type="OrthoDB" id="3007563at2759"/>
<comment type="caution">
    <text evidence="2">The sequence shown here is derived from an EMBL/GenBank/DDBJ whole genome shotgun (WGS) entry which is preliminary data.</text>
</comment>
<accession>A0A9W8J8D2</accession>
<organism evidence="2 3">
    <name type="scientific">Candolleomyces eurysporus</name>
    <dbReference type="NCBI Taxonomy" id="2828524"/>
    <lineage>
        <taxon>Eukaryota</taxon>
        <taxon>Fungi</taxon>
        <taxon>Dikarya</taxon>
        <taxon>Basidiomycota</taxon>
        <taxon>Agaricomycotina</taxon>
        <taxon>Agaricomycetes</taxon>
        <taxon>Agaricomycetidae</taxon>
        <taxon>Agaricales</taxon>
        <taxon>Agaricineae</taxon>
        <taxon>Psathyrellaceae</taxon>
        <taxon>Candolleomyces</taxon>
    </lineage>
</organism>
<evidence type="ECO:0000256" key="1">
    <source>
        <dbReference type="SAM" id="MobiDB-lite"/>
    </source>
</evidence>
<name>A0A9W8J8D2_9AGAR</name>
<dbReference type="AlphaFoldDB" id="A0A9W8J8D2"/>
<gene>
    <name evidence="2" type="ORF">H1R20_g11010</name>
</gene>
<proteinExistence type="predicted"/>
<evidence type="ECO:0000313" key="2">
    <source>
        <dbReference type="EMBL" id="KAJ2926088.1"/>
    </source>
</evidence>
<sequence length="187" mass="21097">MATLDRTGPHSSRSPAALAGSTPSAPPAPKPQTPFSTDRPPLTVPDFKAWLKNHTSEYRDQMLFYSGYTTLTDSGQRTPVYKFIEAFEKKLPVKSIFSLLVDWQGVPFPEEWSKEPDWVDASVAVADLSQGKVVVLFGREVEPDSFWYKYELPALKESPEVSEVQAYILNEDGQTFEGPKRIWPEKK</sequence>
<protein>
    <submittedName>
        <fullName evidence="2">Uncharacterized protein</fullName>
    </submittedName>
</protein>